<dbReference type="RefSeq" id="XP_003882606.1">
    <property type="nucleotide sequence ID" value="XM_003882557.1"/>
</dbReference>
<dbReference type="Pfam" id="PF04092">
    <property type="entry name" value="SAG"/>
    <property type="match status" value="2"/>
</dbReference>
<feature type="transmembrane region" description="Helical" evidence="1">
    <location>
        <begin position="303"/>
        <end position="324"/>
    </location>
</feature>
<proteinExistence type="predicted"/>
<name>F0VFT0_NEOCL</name>
<organism evidence="4 6">
    <name type="scientific">Neospora caninum (strain Liverpool)</name>
    <dbReference type="NCBI Taxonomy" id="572307"/>
    <lineage>
        <taxon>Eukaryota</taxon>
        <taxon>Sar</taxon>
        <taxon>Alveolata</taxon>
        <taxon>Apicomplexa</taxon>
        <taxon>Conoidasida</taxon>
        <taxon>Coccidia</taxon>
        <taxon>Eucoccidiorida</taxon>
        <taxon>Eimeriorina</taxon>
        <taxon>Sarcocystidae</taxon>
        <taxon>Neospora</taxon>
    </lineage>
</organism>
<dbReference type="EMBL" id="FR823388">
    <property type="protein sequence ID" value="CBZ52574.1"/>
    <property type="molecule type" value="Genomic_DNA"/>
</dbReference>
<feature type="signal peptide" evidence="2">
    <location>
        <begin position="1"/>
        <end position="29"/>
    </location>
</feature>
<dbReference type="InterPro" id="IPR036755">
    <property type="entry name" value="SRS_dom_sf"/>
</dbReference>
<dbReference type="Proteomes" id="UP000007494">
    <property type="component" value="Chromosome VIIa"/>
</dbReference>
<keyword evidence="6" id="KW-1185">Reference proteome</keyword>
<dbReference type="OrthoDB" id="330466at2759"/>
<sequence>MIGAGARKSVTQGVLVALVAFVCVGAAQASRNLEPNTCVLANNGAQLSLENQTRLALSVTQAGQQITFTCPDGAPLDPSRATVAGRYYAASADGKCLSSQNTLTLGNQVPGAYVSMVKGTGITATTYALFVPVLPPTAQTLCFLCSGKANHKQDCPIVVDVAARKAVRSSEGKSFFQEHICDGEGEKHISVVEPQALTLQCGTKTPTLDPTVKLAQVYTGADCSGKATLATEISGATLEEAKSKPEEQNQRTQTGYVLTVTQMPETTKQICLKCIGTDSPTPKETCTFKIAVGKNGGSASAGFGLSAVTGVAVSVFVLATASLIQ</sequence>
<evidence type="ECO:0000256" key="1">
    <source>
        <dbReference type="SAM" id="Phobius"/>
    </source>
</evidence>
<dbReference type="EMBL" id="LN714481">
    <property type="protein sequence ID" value="CEL66550.1"/>
    <property type="molecule type" value="Genomic_DNA"/>
</dbReference>
<dbReference type="InterPro" id="IPR007226">
    <property type="entry name" value="SRS_dom"/>
</dbReference>
<protein>
    <submittedName>
        <fullName evidence="4">SRS domain-containing protein</fullName>
    </submittedName>
</protein>
<keyword evidence="1" id="KW-1133">Transmembrane helix</keyword>
<dbReference type="SUPFAM" id="SSF74877">
    <property type="entry name" value="Major surface antigen p30, SAG1"/>
    <property type="match status" value="2"/>
</dbReference>
<reference evidence="4" key="2">
    <citation type="submission" date="2011-03" db="EMBL/GenBank/DDBJ databases">
        <title>Comparative genomics and transcriptomics of Neospora caninum and Toxoplasma gondii.</title>
        <authorList>
            <person name="Reid A.J."/>
            <person name="Sohal A."/>
            <person name="Harris D."/>
            <person name="Quail M."/>
            <person name="Sanders M."/>
            <person name="Berriman M."/>
            <person name="Wastling J.M."/>
            <person name="Pain A."/>
        </authorList>
    </citation>
    <scope>NUCLEOTIDE SEQUENCE</scope>
    <source>
        <strain evidence="4">Liverpool</strain>
    </source>
</reference>
<dbReference type="Gene3D" id="2.60.40.1320">
    <property type="entry name" value="SRS domain"/>
    <property type="match status" value="2"/>
</dbReference>
<gene>
    <name evidence="5" type="ORF">BN1204_023620</name>
    <name evidence="4" type="ORF">NCLIV_023620</name>
</gene>
<keyword evidence="1" id="KW-0812">Transmembrane</keyword>
<dbReference type="InParanoid" id="F0VFT0"/>
<dbReference type="VEuPathDB" id="ToxoDB:NCLIV_023620"/>
<evidence type="ECO:0000313" key="6">
    <source>
        <dbReference type="Proteomes" id="UP000007494"/>
    </source>
</evidence>
<feature type="chain" id="PRO_5007655052" evidence="2">
    <location>
        <begin position="30"/>
        <end position="325"/>
    </location>
</feature>
<feature type="domain" description="SRS" evidence="3">
    <location>
        <begin position="195"/>
        <end position="291"/>
    </location>
</feature>
<evidence type="ECO:0000259" key="3">
    <source>
        <dbReference type="Pfam" id="PF04092"/>
    </source>
</evidence>
<dbReference type="eggNOG" id="ENOG502QYDP">
    <property type="taxonomic scope" value="Eukaryota"/>
</dbReference>
<feature type="domain" description="SRS" evidence="3">
    <location>
        <begin position="37"/>
        <end position="161"/>
    </location>
</feature>
<keyword evidence="2" id="KW-0732">Signal</keyword>
<reference evidence="5" key="4">
    <citation type="journal article" date="2015" name="PLoS ONE">
        <title>Comprehensive Evaluation of Toxoplasma gondii VEG and Neospora caninum LIV Genomes with Tachyzoite Stage Transcriptome and Proteome Defines Novel Transcript Features.</title>
        <authorList>
            <person name="Ramaprasad A."/>
            <person name="Mourier T."/>
            <person name="Naeem R."/>
            <person name="Malas T.B."/>
            <person name="Moussa E."/>
            <person name="Panigrahi A."/>
            <person name="Vermont S.J."/>
            <person name="Otto T.D."/>
            <person name="Wastling J."/>
            <person name="Pain A."/>
        </authorList>
    </citation>
    <scope>NUCLEOTIDE SEQUENCE</scope>
    <source>
        <strain evidence="5">Liverpool</strain>
    </source>
</reference>
<dbReference type="AlphaFoldDB" id="F0VFT0"/>
<reference evidence="4" key="1">
    <citation type="submission" date="2011-02" db="EMBL/GenBank/DDBJ databases">
        <authorList>
            <person name="Aslett M."/>
        </authorList>
    </citation>
    <scope>NUCLEOTIDE SEQUENCE</scope>
    <source>
        <strain evidence="4">Liverpool</strain>
    </source>
</reference>
<evidence type="ECO:0000256" key="2">
    <source>
        <dbReference type="SAM" id="SignalP"/>
    </source>
</evidence>
<evidence type="ECO:0000313" key="4">
    <source>
        <dbReference type="EMBL" id="CBZ52574.1"/>
    </source>
</evidence>
<dbReference type="GO" id="GO:0016020">
    <property type="term" value="C:membrane"/>
    <property type="evidence" value="ECO:0007669"/>
    <property type="project" value="InterPro"/>
</dbReference>
<dbReference type="GeneID" id="13444733"/>
<accession>F0VFT0</accession>
<evidence type="ECO:0000313" key="5">
    <source>
        <dbReference type="EMBL" id="CEL66550.1"/>
    </source>
</evidence>
<keyword evidence="1" id="KW-0472">Membrane</keyword>
<reference evidence="6" key="3">
    <citation type="journal article" date="2012" name="PLoS Pathog.">
        <title>Comparative genomics of the apicomplexan parasites Toxoplasma gondii and Neospora caninum: Coccidia differing in host range and transmission strategy.</title>
        <authorList>
            <person name="Reid A.J."/>
            <person name="Vermont S.J."/>
            <person name="Cotton J.A."/>
            <person name="Harris D."/>
            <person name="Hill-Cawthorne G.A."/>
            <person name="Konen-Waisman S."/>
            <person name="Latham S.M."/>
            <person name="Mourier T."/>
            <person name="Norton R."/>
            <person name="Quail M.A."/>
            <person name="Sanders M."/>
            <person name="Shanmugam D."/>
            <person name="Sohal A."/>
            <person name="Wasmuth J.D."/>
            <person name="Brunk B."/>
            <person name="Grigg M.E."/>
            <person name="Howard J.C."/>
            <person name="Parkinson J."/>
            <person name="Roos D.S."/>
            <person name="Trees A.J."/>
            <person name="Berriman M."/>
            <person name="Pain A."/>
            <person name="Wastling J.M."/>
        </authorList>
    </citation>
    <scope>NUCLEOTIDE SEQUENCE [LARGE SCALE GENOMIC DNA]</scope>
    <source>
        <strain evidence="6">Liverpool</strain>
    </source>
</reference>
<dbReference type="OMA" id="CTFKIAV"/>